<dbReference type="PRINTS" id="PR00359">
    <property type="entry name" value="BP450"/>
</dbReference>
<accession>A0ABQ4CUI7</accession>
<dbReference type="PANTHER" id="PTHR46696:SF1">
    <property type="entry name" value="CYTOCHROME P450 YJIB-RELATED"/>
    <property type="match status" value="1"/>
</dbReference>
<name>A0ABQ4CUI7_9ACTN</name>
<proteinExistence type="inferred from homology"/>
<dbReference type="InterPro" id="IPR036396">
    <property type="entry name" value="Cyt_P450_sf"/>
</dbReference>
<evidence type="ECO:0000313" key="2">
    <source>
        <dbReference type="EMBL" id="GIF74941.1"/>
    </source>
</evidence>
<keyword evidence="3" id="KW-1185">Reference proteome</keyword>
<dbReference type="Pfam" id="PF00067">
    <property type="entry name" value="p450"/>
    <property type="match status" value="1"/>
</dbReference>
<evidence type="ECO:0000256" key="1">
    <source>
        <dbReference type="ARBA" id="ARBA00010617"/>
    </source>
</evidence>
<dbReference type="Gene3D" id="1.10.630.10">
    <property type="entry name" value="Cytochrome P450"/>
    <property type="match status" value="1"/>
</dbReference>
<comment type="similarity">
    <text evidence="1">Belongs to the cytochrome P450 family.</text>
</comment>
<gene>
    <name evidence="2" type="ORF">Asi02nite_44590</name>
</gene>
<comment type="caution">
    <text evidence="2">The sequence shown here is derived from an EMBL/GenBank/DDBJ whole genome shotgun (WGS) entry which is preliminary data.</text>
</comment>
<dbReference type="EMBL" id="BONE01000036">
    <property type="protein sequence ID" value="GIF74941.1"/>
    <property type="molecule type" value="Genomic_DNA"/>
</dbReference>
<dbReference type="SUPFAM" id="SSF48264">
    <property type="entry name" value="Cytochrome P450"/>
    <property type="match status" value="1"/>
</dbReference>
<dbReference type="Proteomes" id="UP000604117">
    <property type="component" value="Unassembled WGS sequence"/>
</dbReference>
<dbReference type="InterPro" id="IPR001128">
    <property type="entry name" value="Cyt_P450"/>
</dbReference>
<protein>
    <submittedName>
        <fullName evidence="2">Cytochrome P450</fullName>
    </submittedName>
</protein>
<dbReference type="InterPro" id="IPR002397">
    <property type="entry name" value="Cyt_P450_B"/>
</dbReference>
<dbReference type="PANTHER" id="PTHR46696">
    <property type="entry name" value="P450, PUTATIVE (EUROFUNG)-RELATED"/>
    <property type="match status" value="1"/>
</dbReference>
<sequence>MEIQLSDPDLLRDPIAGYARAREQAPVVTLTAPGFGGMRAVTRHAEARAMLADPRFTLGDDSYQHLDVPEHCRPYLRTMQHLDGAEHARLRRLVTPEFSARRAAELRPRIAHTVGTLLDRLEQAAGPDGTVDLQEHFATPLPMEVICDLVGVPAESRPQWHVFGAAVAAGQGAAFTAAVPAIIDGAREVVSHRRATPGPDVISRLLRADGLTETELVTFAWHLALAGQTPTNLIANAVPTLLAHPDQLAALTNGPAAGVEELLRWCGPQLLTIPRQAQEDVEIGGELIHKGEQVTAVLAAANRDPRAFTDPDRFDVHRTPNNHLSFAHGSHFCLGAPLARVQTEVALTTLFARYPNLTLAEAPTRTMDPTTWRFPTVKVTL</sequence>
<organism evidence="2 3">
    <name type="scientific">Asanoa siamensis</name>
    <dbReference type="NCBI Taxonomy" id="926357"/>
    <lineage>
        <taxon>Bacteria</taxon>
        <taxon>Bacillati</taxon>
        <taxon>Actinomycetota</taxon>
        <taxon>Actinomycetes</taxon>
        <taxon>Micromonosporales</taxon>
        <taxon>Micromonosporaceae</taxon>
        <taxon>Asanoa</taxon>
    </lineage>
</organism>
<dbReference type="RefSeq" id="WP_203715821.1">
    <property type="nucleotide sequence ID" value="NZ_BONE01000036.1"/>
</dbReference>
<evidence type="ECO:0000313" key="3">
    <source>
        <dbReference type="Proteomes" id="UP000604117"/>
    </source>
</evidence>
<reference evidence="2 3" key="1">
    <citation type="submission" date="2021-01" db="EMBL/GenBank/DDBJ databases">
        <title>Whole genome shotgun sequence of Asanoa siamensis NBRC 107932.</title>
        <authorList>
            <person name="Komaki H."/>
            <person name="Tamura T."/>
        </authorList>
    </citation>
    <scope>NUCLEOTIDE SEQUENCE [LARGE SCALE GENOMIC DNA]</scope>
    <source>
        <strain evidence="2 3">NBRC 107932</strain>
    </source>
</reference>